<dbReference type="EMBL" id="BAABJP010000029">
    <property type="protein sequence ID" value="GAA5162929.1"/>
    <property type="molecule type" value="Genomic_DNA"/>
</dbReference>
<evidence type="ECO:0000313" key="2">
    <source>
        <dbReference type="Proteomes" id="UP001428817"/>
    </source>
</evidence>
<gene>
    <name evidence="1" type="ORF">GCM10023321_49040</name>
</gene>
<dbReference type="Proteomes" id="UP001428817">
    <property type="component" value="Unassembled WGS sequence"/>
</dbReference>
<protein>
    <recommendedName>
        <fullName evidence="3">NUDIX hydrolase</fullName>
    </recommendedName>
</protein>
<evidence type="ECO:0008006" key="3">
    <source>
        <dbReference type="Google" id="ProtNLM"/>
    </source>
</evidence>
<keyword evidence="2" id="KW-1185">Reference proteome</keyword>
<reference evidence="2" key="1">
    <citation type="journal article" date="2019" name="Int. J. Syst. Evol. Microbiol.">
        <title>The Global Catalogue of Microorganisms (GCM) 10K type strain sequencing project: providing services to taxonomists for standard genome sequencing and annotation.</title>
        <authorList>
            <consortium name="The Broad Institute Genomics Platform"/>
            <consortium name="The Broad Institute Genome Sequencing Center for Infectious Disease"/>
            <person name="Wu L."/>
            <person name="Ma J."/>
        </authorList>
    </citation>
    <scope>NUCLEOTIDE SEQUENCE [LARGE SCALE GENOMIC DNA]</scope>
    <source>
        <strain evidence="2">JCM 18303</strain>
    </source>
</reference>
<evidence type="ECO:0000313" key="1">
    <source>
        <dbReference type="EMBL" id="GAA5162929.1"/>
    </source>
</evidence>
<organism evidence="1 2">
    <name type="scientific">Pseudonocardia eucalypti</name>
    <dbReference type="NCBI Taxonomy" id="648755"/>
    <lineage>
        <taxon>Bacteria</taxon>
        <taxon>Bacillati</taxon>
        <taxon>Actinomycetota</taxon>
        <taxon>Actinomycetes</taxon>
        <taxon>Pseudonocardiales</taxon>
        <taxon>Pseudonocardiaceae</taxon>
        <taxon>Pseudonocardia</taxon>
    </lineage>
</organism>
<sequence length="147" mass="16197">MFGSLVDYAGRVLLSDCGEGLYRLPGGPPYDRDHDLVATLRRLVLEDAQVTLTEAVPLGYETTDEAGQPQARRLLTGRRPARAAARFLTGMAAGRDLMHQQRSRARARSPDGPRMNVARIADAWRVLVTSWRNIASRHEAATSTLCP</sequence>
<accession>A0ABP9QJE7</accession>
<proteinExistence type="predicted"/>
<name>A0ABP9QJE7_9PSEU</name>
<comment type="caution">
    <text evidence="1">The sequence shown here is derived from an EMBL/GenBank/DDBJ whole genome shotgun (WGS) entry which is preliminary data.</text>
</comment>